<proteinExistence type="predicted"/>
<reference evidence="1" key="1">
    <citation type="submission" date="2020-11" db="EMBL/GenBank/DDBJ databases">
        <title>Adaptations for nitrogen fixation in a non-lichenized fungal sporocarp promotes dispersal by wood-feeding termites.</title>
        <authorList>
            <consortium name="DOE Joint Genome Institute"/>
            <person name="Koch R.A."/>
            <person name="Yoon G."/>
            <person name="Arayal U."/>
            <person name="Lail K."/>
            <person name="Amirebrahimi M."/>
            <person name="Labutti K."/>
            <person name="Lipzen A."/>
            <person name="Riley R."/>
            <person name="Barry K."/>
            <person name="Henrissat B."/>
            <person name="Grigoriev I.V."/>
            <person name="Herr J.R."/>
            <person name="Aime M.C."/>
        </authorList>
    </citation>
    <scope>NUCLEOTIDE SEQUENCE</scope>
    <source>
        <strain evidence="1">MCA 3950</strain>
    </source>
</reference>
<evidence type="ECO:0000313" key="2">
    <source>
        <dbReference type="Proteomes" id="UP000812287"/>
    </source>
</evidence>
<dbReference type="RefSeq" id="XP_043045979.1">
    <property type="nucleotide sequence ID" value="XM_043178227.1"/>
</dbReference>
<dbReference type="OrthoDB" id="2752996at2759"/>
<evidence type="ECO:0000313" key="1">
    <source>
        <dbReference type="EMBL" id="KAG7452479.1"/>
    </source>
</evidence>
<keyword evidence="2" id="KW-1185">Reference proteome</keyword>
<organism evidence="1 2">
    <name type="scientific">Guyanagaster necrorhizus</name>
    <dbReference type="NCBI Taxonomy" id="856835"/>
    <lineage>
        <taxon>Eukaryota</taxon>
        <taxon>Fungi</taxon>
        <taxon>Dikarya</taxon>
        <taxon>Basidiomycota</taxon>
        <taxon>Agaricomycotina</taxon>
        <taxon>Agaricomycetes</taxon>
        <taxon>Agaricomycetidae</taxon>
        <taxon>Agaricales</taxon>
        <taxon>Marasmiineae</taxon>
        <taxon>Physalacriaceae</taxon>
        <taxon>Guyanagaster</taxon>
    </lineage>
</organism>
<accession>A0A9P8AY37</accession>
<name>A0A9P8AY37_9AGAR</name>
<sequence length="125" mass="14631">MEHIIAECSSPGQKEVWKLIKMFLEHHSILWHPPTMFNILACVTPVFKLPGGNRDIGKECFYQIIISLSIQTIWNAQCEKNSSFLPEEIHNRWLKRINKRLDLDCLMTCKHFSRKALGKDLVLRI</sequence>
<dbReference type="Proteomes" id="UP000812287">
    <property type="component" value="Unassembled WGS sequence"/>
</dbReference>
<protein>
    <submittedName>
        <fullName evidence="1">Uncharacterized protein</fullName>
    </submittedName>
</protein>
<dbReference type="AlphaFoldDB" id="A0A9P8AY37"/>
<dbReference type="EMBL" id="MU250523">
    <property type="protein sequence ID" value="KAG7452479.1"/>
    <property type="molecule type" value="Genomic_DNA"/>
</dbReference>
<dbReference type="GeneID" id="66100514"/>
<comment type="caution">
    <text evidence="1">The sequence shown here is derived from an EMBL/GenBank/DDBJ whole genome shotgun (WGS) entry which is preliminary data.</text>
</comment>
<gene>
    <name evidence="1" type="ORF">BT62DRAFT_1014726</name>
</gene>